<proteinExistence type="predicted"/>
<keyword evidence="1" id="KW-1133">Transmembrane helix</keyword>
<comment type="caution">
    <text evidence="2">The sequence shown here is derived from an EMBL/GenBank/DDBJ whole genome shotgun (WGS) entry which is preliminary data.</text>
</comment>
<keyword evidence="1" id="KW-0472">Membrane</keyword>
<dbReference type="AlphaFoldDB" id="A0A7J2U5J7"/>
<feature type="transmembrane region" description="Helical" evidence="1">
    <location>
        <begin position="12"/>
        <end position="34"/>
    </location>
</feature>
<organism evidence="2">
    <name type="scientific">Ignisphaera aggregans</name>
    <dbReference type="NCBI Taxonomy" id="334771"/>
    <lineage>
        <taxon>Archaea</taxon>
        <taxon>Thermoproteota</taxon>
        <taxon>Thermoprotei</taxon>
        <taxon>Desulfurococcales</taxon>
        <taxon>Desulfurococcaceae</taxon>
        <taxon>Ignisphaera</taxon>
    </lineage>
</organism>
<dbReference type="EMBL" id="DSEU01000072">
    <property type="protein sequence ID" value="HEM68006.1"/>
    <property type="molecule type" value="Genomic_DNA"/>
</dbReference>
<accession>A0A7J2U5J7</accession>
<protein>
    <submittedName>
        <fullName evidence="2">Uncharacterized protein</fullName>
    </submittedName>
</protein>
<feature type="transmembrane region" description="Helical" evidence="1">
    <location>
        <begin position="94"/>
        <end position="115"/>
    </location>
</feature>
<name>A0A7J2U5J7_9CREN</name>
<feature type="transmembrane region" description="Helical" evidence="1">
    <location>
        <begin position="40"/>
        <end position="58"/>
    </location>
</feature>
<reference evidence="2" key="1">
    <citation type="journal article" date="2020" name="mSystems">
        <title>Genome- and Community-Level Interaction Insights into Carbon Utilization and Element Cycling Functions of Hydrothermarchaeota in Hydrothermal Sediment.</title>
        <authorList>
            <person name="Zhou Z."/>
            <person name="Liu Y."/>
            <person name="Xu W."/>
            <person name="Pan J."/>
            <person name="Luo Z.H."/>
            <person name="Li M."/>
        </authorList>
    </citation>
    <scope>NUCLEOTIDE SEQUENCE [LARGE SCALE GENOMIC DNA]</scope>
    <source>
        <strain evidence="2">SpSt-125</strain>
    </source>
</reference>
<keyword evidence="1" id="KW-0812">Transmembrane</keyword>
<feature type="transmembrane region" description="Helical" evidence="1">
    <location>
        <begin position="65"/>
        <end position="88"/>
    </location>
</feature>
<sequence>MGVQCKSLKILNVCKAITFIQLLVILLAGLYTWFVKHSQSGFYATLAALVPIAWIVQGMPSPSRIIYTCFIFTYLIGVLMLLLVMYVTHFMDVATLRMLFLVLLIISIPVVYMLYRRAKKILSELEPCL</sequence>
<evidence type="ECO:0000313" key="2">
    <source>
        <dbReference type="EMBL" id="HEM68006.1"/>
    </source>
</evidence>
<gene>
    <name evidence="2" type="ORF">ENO26_10675</name>
</gene>
<evidence type="ECO:0000256" key="1">
    <source>
        <dbReference type="SAM" id="Phobius"/>
    </source>
</evidence>